<feature type="transmembrane region" description="Helical" evidence="2">
    <location>
        <begin position="239"/>
        <end position="263"/>
    </location>
</feature>
<evidence type="ECO:0000313" key="4">
    <source>
        <dbReference type="Proteomes" id="UP001432128"/>
    </source>
</evidence>
<evidence type="ECO:0000313" key="3">
    <source>
        <dbReference type="EMBL" id="WUM21152.1"/>
    </source>
</evidence>
<evidence type="ECO:0008006" key="5">
    <source>
        <dbReference type="Google" id="ProtNLM"/>
    </source>
</evidence>
<feature type="transmembrane region" description="Helical" evidence="2">
    <location>
        <begin position="173"/>
        <end position="196"/>
    </location>
</feature>
<feature type="transmembrane region" description="Helical" evidence="2">
    <location>
        <begin position="370"/>
        <end position="388"/>
    </location>
</feature>
<evidence type="ECO:0000256" key="1">
    <source>
        <dbReference type="SAM" id="MobiDB-lite"/>
    </source>
</evidence>
<gene>
    <name evidence="3" type="ORF">OG579_04925</name>
</gene>
<feature type="region of interest" description="Disordered" evidence="1">
    <location>
        <begin position="399"/>
        <end position="423"/>
    </location>
</feature>
<feature type="transmembrane region" description="Helical" evidence="2">
    <location>
        <begin position="93"/>
        <end position="109"/>
    </location>
</feature>
<dbReference type="Proteomes" id="UP001432128">
    <property type="component" value="Chromosome"/>
</dbReference>
<dbReference type="EMBL" id="CP108021">
    <property type="protein sequence ID" value="WUM21152.1"/>
    <property type="molecule type" value="Genomic_DNA"/>
</dbReference>
<proteinExistence type="predicted"/>
<keyword evidence="4" id="KW-1185">Reference proteome</keyword>
<dbReference type="RefSeq" id="WP_328858298.1">
    <property type="nucleotide sequence ID" value="NZ_CP108021.1"/>
</dbReference>
<feature type="transmembrane region" description="Helical" evidence="2">
    <location>
        <begin position="346"/>
        <end position="364"/>
    </location>
</feature>
<name>A0AAU4K582_9NOCA</name>
<keyword evidence="2" id="KW-0472">Membrane</keyword>
<dbReference type="AlphaFoldDB" id="A0AAU4K582"/>
<organism evidence="3 4">
    <name type="scientific">Williamsia herbipolensis</name>
    <dbReference type="NCBI Taxonomy" id="1603258"/>
    <lineage>
        <taxon>Bacteria</taxon>
        <taxon>Bacillati</taxon>
        <taxon>Actinomycetota</taxon>
        <taxon>Actinomycetes</taxon>
        <taxon>Mycobacteriales</taxon>
        <taxon>Nocardiaceae</taxon>
        <taxon>Williamsia</taxon>
    </lineage>
</organism>
<keyword evidence="2" id="KW-1133">Transmembrane helix</keyword>
<keyword evidence="2" id="KW-0812">Transmembrane</keyword>
<feature type="transmembrane region" description="Helical" evidence="2">
    <location>
        <begin position="310"/>
        <end position="334"/>
    </location>
</feature>
<feature type="transmembrane region" description="Helical" evidence="2">
    <location>
        <begin position="208"/>
        <end position="233"/>
    </location>
</feature>
<reference evidence="3 4" key="1">
    <citation type="submission" date="2022-10" db="EMBL/GenBank/DDBJ databases">
        <title>The complete genomes of actinobacterial strains from the NBC collection.</title>
        <authorList>
            <person name="Joergensen T.S."/>
            <person name="Alvarez Arevalo M."/>
            <person name="Sterndorff E.B."/>
            <person name="Faurdal D."/>
            <person name="Vuksanovic O."/>
            <person name="Mourched A.-S."/>
            <person name="Charusanti P."/>
            <person name="Shaw S."/>
            <person name="Blin K."/>
            <person name="Weber T."/>
        </authorList>
    </citation>
    <scope>NUCLEOTIDE SEQUENCE [LARGE SCALE GENOMIC DNA]</scope>
    <source>
        <strain evidence="3 4">NBC_00319</strain>
    </source>
</reference>
<evidence type="ECO:0000256" key="2">
    <source>
        <dbReference type="SAM" id="Phobius"/>
    </source>
</evidence>
<protein>
    <recommendedName>
        <fullName evidence="5">Membrane protein involved in the export of O-antigen and teichoic acid</fullName>
    </recommendedName>
</protein>
<feature type="transmembrane region" description="Helical" evidence="2">
    <location>
        <begin position="284"/>
        <end position="304"/>
    </location>
</feature>
<sequence length="423" mass="44578">MSSAPDTGAPDAGVPVLSGRQHITKALIAALWTYGGRGTGLLWTASLIGQVGVGAYGQYAMAYAAGAILSAPLDNPFAVRAIRESEDRFVRERSLRVLIALAMIIPGLLLTPFSYIVWFGLVASGGEMIFSALKSRRLRDGHPDVVQRWDTIRQVSAVVLGGAYLYLAPDPSLTIASILFVIPYLVVAVLAVWTIRGDRPQFPGPPKIAAVLFGENLAVALYLQGDVLLLGFLTDSTTVGYYSIAVVCAWALAQVGAALGSTYHEKLRDGDGRVSSGPPMRHTVILAAAAGSVLFAAGFVALFLPVATEIAAAMMIMSLFVCLRVVIFVDTVILSMQRRDIVRSSAYAIVVVIKLAMVAGLVWAGAVGAAIATVIADIILLTVFTIALRRPVADPITTADPIAGGGTDDAVSQSDDEKGPTRR</sequence>
<accession>A0AAU4K582</accession>
<dbReference type="KEGG" id="whr:OG579_04925"/>